<keyword evidence="2" id="KW-1185">Reference proteome</keyword>
<feature type="non-terminal residue" evidence="1">
    <location>
        <position position="229"/>
    </location>
</feature>
<name>A0A6H5HLB7_9HEMI</name>
<reference evidence="1 2" key="1">
    <citation type="submission" date="2020-02" db="EMBL/GenBank/DDBJ databases">
        <authorList>
            <person name="Ferguson B K."/>
        </authorList>
    </citation>
    <scope>NUCLEOTIDE SEQUENCE [LARGE SCALE GENOMIC DNA]</scope>
</reference>
<evidence type="ECO:0000313" key="1">
    <source>
        <dbReference type="EMBL" id="CAB0017467.1"/>
    </source>
</evidence>
<protein>
    <submittedName>
        <fullName evidence="1">Uncharacterized protein</fullName>
    </submittedName>
</protein>
<accession>A0A6H5HLB7</accession>
<sequence length="229" mass="25929">MYSQVIDLWALEDLGGKAKEDVQNKKISKKHLGNLEKQVSLEKAHDVYLRQPWKSTGCLILVLACTSTSRSYCLVLPCVPPLAARNVRRLPANRNLHSNRFRVRTFVVKSVTSIGSKPVTYFRDRREHSITNFLLTCSKASFQTNVQERVNMQSNRYWEKLPKFVWNSGLGSWMESAKIAPNINTVRKKTPQSAGRPFKAGPIPPAGPRCRWRFVRETSAVVSRSLSGG</sequence>
<dbReference type="AlphaFoldDB" id="A0A6H5HLB7"/>
<dbReference type="Proteomes" id="UP000479000">
    <property type="component" value="Unassembled WGS sequence"/>
</dbReference>
<evidence type="ECO:0000313" key="2">
    <source>
        <dbReference type="Proteomes" id="UP000479000"/>
    </source>
</evidence>
<gene>
    <name evidence="1" type="ORF">NTEN_LOCUS21475</name>
</gene>
<organism evidence="1 2">
    <name type="scientific">Nesidiocoris tenuis</name>
    <dbReference type="NCBI Taxonomy" id="355587"/>
    <lineage>
        <taxon>Eukaryota</taxon>
        <taxon>Metazoa</taxon>
        <taxon>Ecdysozoa</taxon>
        <taxon>Arthropoda</taxon>
        <taxon>Hexapoda</taxon>
        <taxon>Insecta</taxon>
        <taxon>Pterygota</taxon>
        <taxon>Neoptera</taxon>
        <taxon>Paraneoptera</taxon>
        <taxon>Hemiptera</taxon>
        <taxon>Heteroptera</taxon>
        <taxon>Panheteroptera</taxon>
        <taxon>Cimicomorpha</taxon>
        <taxon>Miridae</taxon>
        <taxon>Dicyphina</taxon>
        <taxon>Nesidiocoris</taxon>
    </lineage>
</organism>
<proteinExistence type="predicted"/>
<dbReference type="EMBL" id="CADCXU010031480">
    <property type="protein sequence ID" value="CAB0017467.1"/>
    <property type="molecule type" value="Genomic_DNA"/>
</dbReference>